<organism evidence="1 2">
    <name type="scientific">Aspergillus melleus</name>
    <dbReference type="NCBI Taxonomy" id="138277"/>
    <lineage>
        <taxon>Eukaryota</taxon>
        <taxon>Fungi</taxon>
        <taxon>Dikarya</taxon>
        <taxon>Ascomycota</taxon>
        <taxon>Pezizomycotina</taxon>
        <taxon>Eurotiomycetes</taxon>
        <taxon>Eurotiomycetidae</taxon>
        <taxon>Eurotiales</taxon>
        <taxon>Aspergillaceae</taxon>
        <taxon>Aspergillus</taxon>
        <taxon>Aspergillus subgen. Circumdati</taxon>
    </lineage>
</organism>
<sequence>MFYVIVNIGPWVNAEVMARYELAYRRLKEKQRFTVYCNIPDNKDDPFVLVFQVLVPPEYGVDGYREGARRVTKELLFNLLWPNYTDPLKMGLEPFAHPTFCRRTRLPRETGYLGLRQTEAESLKKQGREEDMFIIQRERVPMGPYTRTNSYVAKGYLPQTLPQNYPLQNRLPEKYRPQNHQPQNNARQEFPRPSYTPQNIIPRSYQPQPYQPQPYQPQPYQPQPYQPQPYQPQPYKPQNYQAKKYQPQNFPQQNLPQQNLPQQNFSPPSYPP</sequence>
<comment type="caution">
    <text evidence="1">The sequence shown here is derived from an EMBL/GenBank/DDBJ whole genome shotgun (WGS) entry which is preliminary data.</text>
</comment>
<keyword evidence="2" id="KW-1185">Reference proteome</keyword>
<evidence type="ECO:0000313" key="1">
    <source>
        <dbReference type="EMBL" id="KAK1145195.1"/>
    </source>
</evidence>
<evidence type="ECO:0000313" key="2">
    <source>
        <dbReference type="Proteomes" id="UP001177260"/>
    </source>
</evidence>
<reference evidence="1 2" key="1">
    <citation type="journal article" date="2023" name="ACS Omega">
        <title>Identification of the Neoaspergillic Acid Biosynthesis Gene Cluster by Establishing an In Vitro CRISPR-Ribonucleoprotein Genetic System in Aspergillus melleus.</title>
        <authorList>
            <person name="Yuan B."/>
            <person name="Grau M.F."/>
            <person name="Murata R.M."/>
            <person name="Torok T."/>
            <person name="Venkateswaran K."/>
            <person name="Stajich J.E."/>
            <person name="Wang C.C.C."/>
        </authorList>
    </citation>
    <scope>NUCLEOTIDE SEQUENCE [LARGE SCALE GENOMIC DNA]</scope>
    <source>
        <strain evidence="1 2">IMV 1140</strain>
    </source>
</reference>
<dbReference type="EMBL" id="JAOPJF010000026">
    <property type="protein sequence ID" value="KAK1145195.1"/>
    <property type="molecule type" value="Genomic_DNA"/>
</dbReference>
<gene>
    <name evidence="1" type="ORF">N8T08_004628</name>
</gene>
<proteinExistence type="predicted"/>
<accession>A0ACC3B4P4</accession>
<dbReference type="Proteomes" id="UP001177260">
    <property type="component" value="Unassembled WGS sequence"/>
</dbReference>
<protein>
    <submittedName>
        <fullName evidence="1">Uncharacterized protein</fullName>
    </submittedName>
</protein>
<name>A0ACC3B4P4_9EURO</name>